<dbReference type="GO" id="GO:0005524">
    <property type="term" value="F:ATP binding"/>
    <property type="evidence" value="ECO:0007669"/>
    <property type="project" value="UniProtKB-KW"/>
</dbReference>
<dbReference type="Pfam" id="PF01300">
    <property type="entry name" value="Sua5_yciO_yrdC"/>
    <property type="match status" value="1"/>
</dbReference>
<keyword evidence="8" id="KW-0547">Nucleotide-binding</keyword>
<evidence type="ECO:0000256" key="7">
    <source>
        <dbReference type="ARBA" id="ARBA00022695"/>
    </source>
</evidence>
<dbReference type="EMBL" id="AE017308">
    <property type="protein sequence ID" value="AAT27857.1"/>
    <property type="molecule type" value="Genomic_DNA"/>
</dbReference>
<dbReference type="GO" id="GO:0061710">
    <property type="term" value="F:L-threonylcarbamoyladenylate synthase"/>
    <property type="evidence" value="ECO:0007669"/>
    <property type="project" value="UniProtKB-EC"/>
</dbReference>
<name>Q6KHS1_MYCM1</name>
<gene>
    <name evidence="13" type="primary">sua5</name>
    <name evidence="13" type="ordered locus">MMOB3710</name>
</gene>
<dbReference type="GO" id="GO:0005737">
    <property type="term" value="C:cytoplasm"/>
    <property type="evidence" value="ECO:0007669"/>
    <property type="project" value="UniProtKB-SubCell"/>
</dbReference>
<organism evidence="13 14">
    <name type="scientific">Mycoplasma mobile (strain ATCC 43663 / 163K / NCTC 11711)</name>
    <name type="common">Mesomycoplasma mobile</name>
    <dbReference type="NCBI Taxonomy" id="267748"/>
    <lineage>
        <taxon>Bacteria</taxon>
        <taxon>Bacillati</taxon>
        <taxon>Mycoplasmatota</taxon>
        <taxon>Mycoplasmoidales</taxon>
        <taxon>Metamycoplasmataceae</taxon>
        <taxon>Mesomycoplasma</taxon>
    </lineage>
</organism>
<dbReference type="PANTHER" id="PTHR17490:SF16">
    <property type="entry name" value="THREONYLCARBAMOYL-AMP SYNTHASE"/>
    <property type="match status" value="1"/>
</dbReference>
<evidence type="ECO:0000313" key="14">
    <source>
        <dbReference type="Proteomes" id="UP000009072"/>
    </source>
</evidence>
<evidence type="ECO:0000256" key="10">
    <source>
        <dbReference type="ARBA" id="ARBA00029774"/>
    </source>
</evidence>
<dbReference type="InterPro" id="IPR050156">
    <property type="entry name" value="TC-AMP_synthase_SUA5"/>
</dbReference>
<keyword evidence="14" id="KW-1185">Reference proteome</keyword>
<evidence type="ECO:0000256" key="11">
    <source>
        <dbReference type="ARBA" id="ARBA00048366"/>
    </source>
</evidence>
<keyword evidence="6" id="KW-0819">tRNA processing</keyword>
<dbReference type="AlphaFoldDB" id="Q6KHS1"/>
<keyword evidence="9" id="KW-0067">ATP-binding</keyword>
<evidence type="ECO:0000256" key="3">
    <source>
        <dbReference type="ARBA" id="ARBA00012584"/>
    </source>
</evidence>
<dbReference type="InterPro" id="IPR006070">
    <property type="entry name" value="Sua5-like_dom"/>
</dbReference>
<reference evidence="13 14" key="1">
    <citation type="journal article" date="2004" name="Genome Res.">
        <title>The complete genome and proteome of Mycoplasma mobile.</title>
        <authorList>
            <person name="Jaffe J.D."/>
            <person name="Stange-Thomann N."/>
            <person name="Smith C."/>
            <person name="DeCaprio D."/>
            <person name="Fisher S."/>
            <person name="Butler J."/>
            <person name="Calvo S."/>
            <person name="Elkins T."/>
            <person name="FitzGerald M.G."/>
            <person name="Hafez N."/>
            <person name="Kodira C.D."/>
            <person name="Major J."/>
            <person name="Wang S."/>
            <person name="Wilkinson J."/>
            <person name="Nicol R."/>
            <person name="Nusbaum C."/>
            <person name="Birren B."/>
            <person name="Berg H.C."/>
            <person name="Church G.M."/>
        </authorList>
    </citation>
    <scope>NUCLEOTIDE SEQUENCE [LARGE SCALE GENOMIC DNA]</scope>
    <source>
        <strain evidence="14">ATCC 43663 / 163K / NCTC 11711</strain>
    </source>
</reference>
<dbReference type="eggNOG" id="COG0009">
    <property type="taxonomic scope" value="Bacteria"/>
</dbReference>
<comment type="similarity">
    <text evidence="2">Belongs to the SUA5 family.</text>
</comment>
<keyword evidence="5" id="KW-0808">Transferase</keyword>
<dbReference type="PROSITE" id="PS51163">
    <property type="entry name" value="YRDC"/>
    <property type="match status" value="1"/>
</dbReference>
<dbReference type="SUPFAM" id="SSF55821">
    <property type="entry name" value="YrdC/RibB"/>
    <property type="match status" value="1"/>
</dbReference>
<dbReference type="Proteomes" id="UP000009072">
    <property type="component" value="Chromosome"/>
</dbReference>
<sequence length="162" mass="18536">MIKFYFIIMNMNKFKDVFIVSTDTVTGIGISIHHENPNLLYELKNRPKNKKIAIVVGSIEQARKMPFWNEKAEAFANILWPGAVTLIVNDQAIRMPNCKKLQDFIIDEGPFFLTSANKSGEDPIEINNAQKIFPEVTKIYNFCKGNGKSSIIIDIETKKRLR</sequence>
<evidence type="ECO:0000313" key="13">
    <source>
        <dbReference type="EMBL" id="AAT27857.1"/>
    </source>
</evidence>
<evidence type="ECO:0000256" key="5">
    <source>
        <dbReference type="ARBA" id="ARBA00022679"/>
    </source>
</evidence>
<evidence type="ECO:0000256" key="2">
    <source>
        <dbReference type="ARBA" id="ARBA00007663"/>
    </source>
</evidence>
<keyword evidence="7" id="KW-0548">Nucleotidyltransferase</keyword>
<dbReference type="PANTHER" id="PTHR17490">
    <property type="entry name" value="SUA5"/>
    <property type="match status" value="1"/>
</dbReference>
<dbReference type="EC" id="2.7.7.87" evidence="3"/>
<dbReference type="GO" id="GO:0003725">
    <property type="term" value="F:double-stranded RNA binding"/>
    <property type="evidence" value="ECO:0007669"/>
    <property type="project" value="InterPro"/>
</dbReference>
<dbReference type="GO" id="GO:0006450">
    <property type="term" value="P:regulation of translational fidelity"/>
    <property type="evidence" value="ECO:0007669"/>
    <property type="project" value="TreeGrafter"/>
</dbReference>
<accession>Q6KHS1</accession>
<evidence type="ECO:0000256" key="1">
    <source>
        <dbReference type="ARBA" id="ARBA00004496"/>
    </source>
</evidence>
<dbReference type="HOGENOM" id="CLU_031397_3_2_14"/>
<feature type="domain" description="YrdC-like" evidence="12">
    <location>
        <begin position="1"/>
        <end position="162"/>
    </location>
</feature>
<keyword evidence="4" id="KW-0963">Cytoplasm</keyword>
<evidence type="ECO:0000259" key="12">
    <source>
        <dbReference type="PROSITE" id="PS51163"/>
    </source>
</evidence>
<dbReference type="InterPro" id="IPR017945">
    <property type="entry name" value="DHBP_synth_RibB-like_a/b_dom"/>
</dbReference>
<dbReference type="Gene3D" id="3.90.870.10">
    <property type="entry name" value="DHBP synthase"/>
    <property type="match status" value="1"/>
</dbReference>
<dbReference type="GO" id="GO:0008033">
    <property type="term" value="P:tRNA processing"/>
    <property type="evidence" value="ECO:0007669"/>
    <property type="project" value="UniProtKB-KW"/>
</dbReference>
<proteinExistence type="inferred from homology"/>
<evidence type="ECO:0000256" key="9">
    <source>
        <dbReference type="ARBA" id="ARBA00022840"/>
    </source>
</evidence>
<comment type="catalytic activity">
    <reaction evidence="11">
        <text>L-threonine + hydrogencarbonate + ATP = L-threonylcarbamoyladenylate + diphosphate + H2O</text>
        <dbReference type="Rhea" id="RHEA:36407"/>
        <dbReference type="ChEBI" id="CHEBI:15377"/>
        <dbReference type="ChEBI" id="CHEBI:17544"/>
        <dbReference type="ChEBI" id="CHEBI:30616"/>
        <dbReference type="ChEBI" id="CHEBI:33019"/>
        <dbReference type="ChEBI" id="CHEBI:57926"/>
        <dbReference type="ChEBI" id="CHEBI:73682"/>
        <dbReference type="EC" id="2.7.7.87"/>
    </reaction>
</comment>
<dbReference type="GO" id="GO:0000049">
    <property type="term" value="F:tRNA binding"/>
    <property type="evidence" value="ECO:0007669"/>
    <property type="project" value="TreeGrafter"/>
</dbReference>
<evidence type="ECO:0000256" key="6">
    <source>
        <dbReference type="ARBA" id="ARBA00022694"/>
    </source>
</evidence>
<evidence type="ECO:0000256" key="8">
    <source>
        <dbReference type="ARBA" id="ARBA00022741"/>
    </source>
</evidence>
<protein>
    <recommendedName>
        <fullName evidence="10">L-threonylcarbamoyladenylate synthase</fullName>
        <ecNumber evidence="3">2.7.7.87</ecNumber>
    </recommendedName>
    <alternativeName>
        <fullName evidence="10">L-threonylcarbamoyladenylate synthase</fullName>
    </alternativeName>
</protein>
<evidence type="ECO:0000256" key="4">
    <source>
        <dbReference type="ARBA" id="ARBA00022490"/>
    </source>
</evidence>
<comment type="subcellular location">
    <subcellularLocation>
        <location evidence="1">Cytoplasm</location>
    </subcellularLocation>
</comment>
<dbReference type="KEGG" id="mmo:MMOB3710"/>
<dbReference type="STRING" id="267748.MMOB3710"/>